<evidence type="ECO:0000256" key="7">
    <source>
        <dbReference type="ARBA" id="ARBA00047960"/>
    </source>
</evidence>
<dbReference type="FunFam" id="1.20.1050.10:FF:000008">
    <property type="entry name" value="Glutathione S-transferase theta-1"/>
    <property type="match status" value="1"/>
</dbReference>
<dbReference type="InterPro" id="IPR010987">
    <property type="entry name" value="Glutathione-S-Trfase_C-like"/>
</dbReference>
<dbReference type="Pfam" id="PF00043">
    <property type="entry name" value="GST_C"/>
    <property type="match status" value="1"/>
</dbReference>
<gene>
    <name evidence="10" type="primary">LOC107600045</name>
</gene>
<evidence type="ECO:0000256" key="1">
    <source>
        <dbReference type="ARBA" id="ARBA00004496"/>
    </source>
</evidence>
<protein>
    <recommendedName>
        <fullName evidence="4">glutathione transferase</fullName>
        <ecNumber evidence="4">2.5.1.18</ecNumber>
    </recommendedName>
</protein>
<accession>A0A672R7A9</accession>
<evidence type="ECO:0000256" key="4">
    <source>
        <dbReference type="ARBA" id="ARBA00012452"/>
    </source>
</evidence>
<feature type="domain" description="GST C-terminal" evidence="9">
    <location>
        <begin position="88"/>
        <end position="232"/>
    </location>
</feature>
<dbReference type="PANTHER" id="PTHR43917:SF9">
    <property type="entry name" value="GLUTATHIONE S-TRANSFERASE THETA-1"/>
    <property type="match status" value="1"/>
</dbReference>
<dbReference type="Ensembl" id="ENSSGRT00000090067.1">
    <property type="protein sequence ID" value="ENSSGRP00000084586.1"/>
    <property type="gene ID" value="ENSSGRG00000042674.1"/>
</dbReference>
<dbReference type="CDD" id="cd03183">
    <property type="entry name" value="GST_C_Theta"/>
    <property type="match status" value="1"/>
</dbReference>
<proteinExistence type="inferred from homology"/>
<comment type="similarity">
    <text evidence="2">Belongs to the GST superfamily. Theta family.</text>
</comment>
<feature type="domain" description="GST N-terminal" evidence="8">
    <location>
        <begin position="1"/>
        <end position="82"/>
    </location>
</feature>
<dbReference type="RefSeq" id="XP_016147294.1">
    <property type="nucleotide sequence ID" value="XM_016291808.1"/>
</dbReference>
<comment type="subunit">
    <text evidence="3">Homodimer.</text>
</comment>
<dbReference type="PANTHER" id="PTHR43917">
    <property type="match status" value="1"/>
</dbReference>
<dbReference type="CDD" id="cd03050">
    <property type="entry name" value="GST_N_Theta"/>
    <property type="match status" value="1"/>
</dbReference>
<keyword evidence="6" id="KW-0808">Transferase</keyword>
<comment type="catalytic activity">
    <reaction evidence="7">
        <text>RX + glutathione = an S-substituted glutathione + a halide anion + H(+)</text>
        <dbReference type="Rhea" id="RHEA:16437"/>
        <dbReference type="ChEBI" id="CHEBI:15378"/>
        <dbReference type="ChEBI" id="CHEBI:16042"/>
        <dbReference type="ChEBI" id="CHEBI:17792"/>
        <dbReference type="ChEBI" id="CHEBI:57925"/>
        <dbReference type="ChEBI" id="CHEBI:90779"/>
        <dbReference type="EC" id="2.5.1.18"/>
    </reaction>
</comment>
<sequence length="245" mass="27868">MPLELYLDLHSQPCRSVFLFAKINTIPFEFKAVDLSACEQYGDEFGKVSIIRKVPVLKDGDFILTESIAILQYLAAKHHTPDHWYPAELQKCARVDEFLSWQHTNIRTHGSKVFWFRGVLPAVTGAPVPKEKMDAAVEDLNMSLKTFEDKFLQSRPFIIGDQISVADLVAIVEMMQLQTAVGTGLDVFQGRPVLSAWRDRVKKEIGVEVFDEAHKVIMNVDTLPQTFENKGLPEFLKLTIQKMFN</sequence>
<keyword evidence="5" id="KW-0963">Cytoplasm</keyword>
<evidence type="ECO:0000313" key="10">
    <source>
        <dbReference type="Ensembl" id="ENSSGRP00000084586.1"/>
    </source>
</evidence>
<dbReference type="Proteomes" id="UP000472262">
    <property type="component" value="Unassembled WGS sequence"/>
</dbReference>
<evidence type="ECO:0000259" key="9">
    <source>
        <dbReference type="PROSITE" id="PS50405"/>
    </source>
</evidence>
<dbReference type="PROSITE" id="PS50404">
    <property type="entry name" value="GST_NTER"/>
    <property type="match status" value="1"/>
</dbReference>
<dbReference type="SUPFAM" id="SSF52833">
    <property type="entry name" value="Thioredoxin-like"/>
    <property type="match status" value="1"/>
</dbReference>
<dbReference type="SFLD" id="SFLDG00358">
    <property type="entry name" value="Main_(cytGST)"/>
    <property type="match status" value="1"/>
</dbReference>
<comment type="subcellular location">
    <subcellularLocation>
        <location evidence="1">Cytoplasm</location>
    </subcellularLocation>
</comment>
<dbReference type="FunCoup" id="A0A672R7A9">
    <property type="interactions" value="1090"/>
</dbReference>
<dbReference type="InterPro" id="IPR004045">
    <property type="entry name" value="Glutathione_S-Trfase_N"/>
</dbReference>
<evidence type="ECO:0000256" key="6">
    <source>
        <dbReference type="ARBA" id="ARBA00022679"/>
    </source>
</evidence>
<dbReference type="InterPro" id="IPR040077">
    <property type="entry name" value="GST_C_Theta"/>
</dbReference>
<dbReference type="AlphaFoldDB" id="A0A672R7A9"/>
<dbReference type="InterPro" id="IPR036249">
    <property type="entry name" value="Thioredoxin-like_sf"/>
</dbReference>
<dbReference type="GeneID" id="107600045"/>
<dbReference type="GO" id="GO:0004364">
    <property type="term" value="F:glutathione transferase activity"/>
    <property type="evidence" value="ECO:0007669"/>
    <property type="project" value="UniProtKB-EC"/>
</dbReference>
<evidence type="ECO:0000256" key="5">
    <source>
        <dbReference type="ARBA" id="ARBA00022490"/>
    </source>
</evidence>
<dbReference type="GO" id="GO:0005737">
    <property type="term" value="C:cytoplasm"/>
    <property type="evidence" value="ECO:0007669"/>
    <property type="project" value="UniProtKB-SubCell"/>
</dbReference>
<dbReference type="InParanoid" id="A0A672R7A9"/>
<organism evidence="10 11">
    <name type="scientific">Sinocyclocheilus grahami</name>
    <name type="common">Dianchi golden-line fish</name>
    <name type="synonym">Barbus grahami</name>
    <dbReference type="NCBI Taxonomy" id="75366"/>
    <lineage>
        <taxon>Eukaryota</taxon>
        <taxon>Metazoa</taxon>
        <taxon>Chordata</taxon>
        <taxon>Craniata</taxon>
        <taxon>Vertebrata</taxon>
        <taxon>Euteleostomi</taxon>
        <taxon>Actinopterygii</taxon>
        <taxon>Neopterygii</taxon>
        <taxon>Teleostei</taxon>
        <taxon>Ostariophysi</taxon>
        <taxon>Cypriniformes</taxon>
        <taxon>Cyprinidae</taxon>
        <taxon>Cyprininae</taxon>
        <taxon>Sinocyclocheilus</taxon>
    </lineage>
</organism>
<dbReference type="InterPro" id="IPR004046">
    <property type="entry name" value="GST_C"/>
</dbReference>
<dbReference type="Gene3D" id="3.40.30.10">
    <property type="entry name" value="Glutaredoxin"/>
    <property type="match status" value="1"/>
</dbReference>
<keyword evidence="11" id="KW-1185">Reference proteome</keyword>
<evidence type="ECO:0000256" key="2">
    <source>
        <dbReference type="ARBA" id="ARBA00009899"/>
    </source>
</evidence>
<dbReference type="InterPro" id="IPR051369">
    <property type="entry name" value="GST_Theta"/>
</dbReference>
<dbReference type="SFLD" id="SFLDS00019">
    <property type="entry name" value="Glutathione_Transferase_(cytos"/>
    <property type="match status" value="1"/>
</dbReference>
<dbReference type="Gene3D" id="1.20.1050.10">
    <property type="match status" value="1"/>
</dbReference>
<evidence type="ECO:0000256" key="3">
    <source>
        <dbReference type="ARBA" id="ARBA00011738"/>
    </source>
</evidence>
<reference evidence="10" key="2">
    <citation type="submission" date="2025-09" db="UniProtKB">
        <authorList>
            <consortium name="Ensembl"/>
        </authorList>
    </citation>
    <scope>IDENTIFICATION</scope>
</reference>
<dbReference type="OrthoDB" id="422574at2759"/>
<dbReference type="EC" id="2.5.1.18" evidence="4"/>
<reference evidence="10" key="1">
    <citation type="submission" date="2025-08" db="UniProtKB">
        <authorList>
            <consortium name="Ensembl"/>
        </authorList>
    </citation>
    <scope>IDENTIFICATION</scope>
</reference>
<dbReference type="Pfam" id="PF02798">
    <property type="entry name" value="GST_N"/>
    <property type="match status" value="1"/>
</dbReference>
<dbReference type="OMA" id="EWQHANI"/>
<evidence type="ECO:0000313" key="11">
    <source>
        <dbReference type="Proteomes" id="UP000472262"/>
    </source>
</evidence>
<dbReference type="InterPro" id="IPR040075">
    <property type="entry name" value="GST_N_Theta"/>
</dbReference>
<evidence type="ECO:0000259" key="8">
    <source>
        <dbReference type="PROSITE" id="PS50404"/>
    </source>
</evidence>
<dbReference type="InterPro" id="IPR036282">
    <property type="entry name" value="Glutathione-S-Trfase_C_sf"/>
</dbReference>
<dbReference type="SUPFAM" id="SSF47616">
    <property type="entry name" value="GST C-terminal domain-like"/>
    <property type="match status" value="1"/>
</dbReference>
<dbReference type="InterPro" id="IPR040079">
    <property type="entry name" value="Glutathione_S-Trfase"/>
</dbReference>
<dbReference type="FunFam" id="3.40.30.10:FF:000176">
    <property type="entry name" value="Glutathione S-transferase theta-1"/>
    <property type="match status" value="1"/>
</dbReference>
<dbReference type="GO" id="GO:0006749">
    <property type="term" value="P:glutathione metabolic process"/>
    <property type="evidence" value="ECO:0007669"/>
    <property type="project" value="TreeGrafter"/>
</dbReference>
<dbReference type="PROSITE" id="PS50405">
    <property type="entry name" value="GST_CTER"/>
    <property type="match status" value="1"/>
</dbReference>
<name>A0A672R7A9_SINGR</name>